<dbReference type="PANTHER" id="PTHR43491">
    <property type="entry name" value="UDP-N-ACETYL-D-MANNOSAMINE DEHYDROGENASE"/>
    <property type="match status" value="1"/>
</dbReference>
<proteinExistence type="inferred from homology"/>
<comment type="caution">
    <text evidence="5">The sequence shown here is derived from an EMBL/GenBank/DDBJ whole genome shotgun (WGS) entry which is preliminary data.</text>
</comment>
<dbReference type="GO" id="GO:0051287">
    <property type="term" value="F:NAD binding"/>
    <property type="evidence" value="ECO:0007669"/>
    <property type="project" value="InterPro"/>
</dbReference>
<dbReference type="PIRSF" id="PIRSF000124">
    <property type="entry name" value="UDPglc_GDPman_dh"/>
    <property type="match status" value="1"/>
</dbReference>
<dbReference type="GO" id="GO:0000271">
    <property type="term" value="P:polysaccharide biosynthetic process"/>
    <property type="evidence" value="ECO:0007669"/>
    <property type="project" value="InterPro"/>
</dbReference>
<dbReference type="InterPro" id="IPR028359">
    <property type="entry name" value="UDP_ManNAc/GlcNAc_DH"/>
</dbReference>
<name>A0A840IC38_9ACTN</name>
<keyword evidence="6" id="KW-1185">Reference proteome</keyword>
<dbReference type="PANTHER" id="PTHR43491:SF1">
    <property type="entry name" value="UDP-N-ACETYL-D-MANNOSAMINE DEHYDROGENASE"/>
    <property type="match status" value="1"/>
</dbReference>
<dbReference type="InterPro" id="IPR008927">
    <property type="entry name" value="6-PGluconate_DH-like_C_sf"/>
</dbReference>
<dbReference type="NCBIfam" id="TIGR03026">
    <property type="entry name" value="NDP-sugDHase"/>
    <property type="match status" value="1"/>
</dbReference>
<dbReference type="SUPFAM" id="SSF51735">
    <property type="entry name" value="NAD(P)-binding Rossmann-fold domains"/>
    <property type="match status" value="1"/>
</dbReference>
<dbReference type="SUPFAM" id="SSF48179">
    <property type="entry name" value="6-phosphogluconate dehydrogenase C-terminal domain-like"/>
    <property type="match status" value="1"/>
</dbReference>
<dbReference type="InterPro" id="IPR014027">
    <property type="entry name" value="UDP-Glc/GDP-Man_DH_C"/>
</dbReference>
<organism evidence="5 6">
    <name type="scientific">Conexibacter arvalis</name>
    <dbReference type="NCBI Taxonomy" id="912552"/>
    <lineage>
        <taxon>Bacteria</taxon>
        <taxon>Bacillati</taxon>
        <taxon>Actinomycetota</taxon>
        <taxon>Thermoleophilia</taxon>
        <taxon>Solirubrobacterales</taxon>
        <taxon>Conexibacteraceae</taxon>
        <taxon>Conexibacter</taxon>
    </lineage>
</organism>
<dbReference type="EC" id="1.1.1.136" evidence="5"/>
<evidence type="ECO:0000256" key="1">
    <source>
        <dbReference type="ARBA" id="ARBA00023002"/>
    </source>
</evidence>
<feature type="domain" description="UDP-glucose/GDP-mannose dehydrogenase C-terminal" evidence="4">
    <location>
        <begin position="315"/>
        <end position="407"/>
    </location>
</feature>
<reference evidence="5 6" key="1">
    <citation type="submission" date="2020-08" db="EMBL/GenBank/DDBJ databases">
        <title>Genomic Encyclopedia of Archaeal and Bacterial Type Strains, Phase II (KMG-II): from individual species to whole genera.</title>
        <authorList>
            <person name="Goeker M."/>
        </authorList>
    </citation>
    <scope>NUCLEOTIDE SEQUENCE [LARGE SCALE GENOMIC DNA]</scope>
    <source>
        <strain evidence="5 6">DSM 23288</strain>
    </source>
</reference>
<dbReference type="Pfam" id="PF03720">
    <property type="entry name" value="UDPG_MGDP_dh_C"/>
    <property type="match status" value="1"/>
</dbReference>
<gene>
    <name evidence="5" type="ORF">BDZ31_001237</name>
</gene>
<evidence type="ECO:0000256" key="2">
    <source>
        <dbReference type="ARBA" id="ARBA00023027"/>
    </source>
</evidence>
<accession>A0A840IC38</accession>
<comment type="similarity">
    <text evidence="3">Belongs to the UDP-glucose/GDP-mannose dehydrogenase family.</text>
</comment>
<dbReference type="Gene3D" id="3.40.50.720">
    <property type="entry name" value="NAD(P)-binding Rossmann-like Domain"/>
    <property type="match status" value="2"/>
</dbReference>
<evidence type="ECO:0000259" key="4">
    <source>
        <dbReference type="SMART" id="SM00984"/>
    </source>
</evidence>
<dbReference type="SUPFAM" id="SSF52413">
    <property type="entry name" value="UDP-glucose/GDP-mannose dehydrogenase C-terminal domain"/>
    <property type="match status" value="1"/>
</dbReference>
<sequence length="417" mass="44268">MTIGVVGLGYVGLPLAVAFAEAGERVIAVDASTVRVAAVAAGLSEIEDVPSARLAAVGDAIAATTDYGELTAADAVLICVPTPLTPNREPDLGALRAAGAALAPVLRPGQLVVLESTTFPGTTRDHLRPLLEEGSGLVAGRDFHLAFSPERVDPGRTDHTLRTTPKVLGGLTPGCAARTRAVYELVCDELVEVSSPEAAELAKLLENIFRSVNIALVNELAILTDRMGIDVWEVIDAAATKPYGFMRFDPGPGMGGHCLPVDPFYLTWRAREFDFQTEFIELAGKINQAMPYHCLERVERILNDDGRAVNGARIAILGVSYKPGIGDVRESPALKLIDLLLRRGARLGYHDPHVPELEHAGLVSQPLGELLDDADLAVIVTAHPGVDHGLALERARQVLDLRGVTRRGALAGAAVLL</sequence>
<dbReference type="RefSeq" id="WP_221242824.1">
    <property type="nucleotide sequence ID" value="NZ_JACHNU010000001.1"/>
</dbReference>
<keyword evidence="1 5" id="KW-0560">Oxidoreductase</keyword>
<dbReference type="EMBL" id="JACHNU010000001">
    <property type="protein sequence ID" value="MBB4661664.1"/>
    <property type="molecule type" value="Genomic_DNA"/>
</dbReference>
<evidence type="ECO:0000256" key="3">
    <source>
        <dbReference type="PIRNR" id="PIRNR000124"/>
    </source>
</evidence>
<dbReference type="InterPro" id="IPR036291">
    <property type="entry name" value="NAD(P)-bd_dom_sf"/>
</dbReference>
<dbReference type="AlphaFoldDB" id="A0A840IC38"/>
<dbReference type="InterPro" id="IPR036220">
    <property type="entry name" value="UDP-Glc/GDP-Man_DH_C_sf"/>
</dbReference>
<evidence type="ECO:0000313" key="5">
    <source>
        <dbReference type="EMBL" id="MBB4661664.1"/>
    </source>
</evidence>
<dbReference type="Proteomes" id="UP000585272">
    <property type="component" value="Unassembled WGS sequence"/>
</dbReference>
<dbReference type="Pfam" id="PF00984">
    <property type="entry name" value="UDPG_MGDP_dh"/>
    <property type="match status" value="1"/>
</dbReference>
<dbReference type="SMART" id="SM00984">
    <property type="entry name" value="UDPG_MGDP_dh_C"/>
    <property type="match status" value="1"/>
</dbReference>
<protein>
    <submittedName>
        <fullName evidence="5">UDP-N-acetyl-D-glucosamine dehydrogenase</fullName>
        <ecNumber evidence="5">1.1.1.136</ecNumber>
    </submittedName>
</protein>
<dbReference type="InterPro" id="IPR014026">
    <property type="entry name" value="UDP-Glc/GDP-Man_DH_dimer"/>
</dbReference>
<dbReference type="GO" id="GO:0047004">
    <property type="term" value="F:UDP-N-acetylglucosamine 6-dehydrogenase activity"/>
    <property type="evidence" value="ECO:0007669"/>
    <property type="project" value="UniProtKB-EC"/>
</dbReference>
<evidence type="ECO:0000313" key="6">
    <source>
        <dbReference type="Proteomes" id="UP000585272"/>
    </source>
</evidence>
<dbReference type="Pfam" id="PF03721">
    <property type="entry name" value="UDPG_MGDP_dh_N"/>
    <property type="match status" value="1"/>
</dbReference>
<keyword evidence="2" id="KW-0520">NAD</keyword>
<dbReference type="InterPro" id="IPR017476">
    <property type="entry name" value="UDP-Glc/GDP-Man"/>
</dbReference>
<dbReference type="GO" id="GO:0016628">
    <property type="term" value="F:oxidoreductase activity, acting on the CH-CH group of donors, NAD or NADP as acceptor"/>
    <property type="evidence" value="ECO:0007669"/>
    <property type="project" value="InterPro"/>
</dbReference>
<dbReference type="PIRSF" id="PIRSF500136">
    <property type="entry name" value="UDP_ManNAc_DH"/>
    <property type="match status" value="1"/>
</dbReference>
<dbReference type="InterPro" id="IPR001732">
    <property type="entry name" value="UDP-Glc/GDP-Man_DH_N"/>
</dbReference>